<protein>
    <recommendedName>
        <fullName evidence="3">ERCC4 domain-containing protein</fullName>
    </recommendedName>
</protein>
<dbReference type="OMA" id="LYLPGWM"/>
<dbReference type="OrthoDB" id="2190126at2759"/>
<dbReference type="Proteomes" id="UP000002872">
    <property type="component" value="Unassembled WGS sequence"/>
</dbReference>
<dbReference type="EMBL" id="GL870884">
    <property type="protein sequence ID" value="EIJ87286.1"/>
    <property type="molecule type" value="Genomic_DNA"/>
</dbReference>
<evidence type="ECO:0008006" key="3">
    <source>
        <dbReference type="Google" id="ProtNLM"/>
    </source>
</evidence>
<dbReference type="HOGENOM" id="CLU_897394_0_0_1"/>
<name>I3EDI9_NEMP3</name>
<gene>
    <name evidence="1" type="ORF">NEQG_02621</name>
</gene>
<keyword evidence="2" id="KW-1185">Reference proteome</keyword>
<evidence type="ECO:0000313" key="2">
    <source>
        <dbReference type="Proteomes" id="UP000002872"/>
    </source>
</evidence>
<dbReference type="AlphaFoldDB" id="I3EDI9"/>
<accession>I3EDI9</accession>
<dbReference type="VEuPathDB" id="MicrosporidiaDB:NEQG_02621"/>
<reference evidence="1" key="1">
    <citation type="submission" date="2011-01" db="EMBL/GenBank/DDBJ databases">
        <title>The Genome Sequence of Nematocida parisii strain ERTm3.</title>
        <authorList>
            <consortium name="The Broad Institute Genome Sequencing Platform"/>
            <consortium name="The Broad Institute Genome Sequencing Center for Infectious Disease"/>
            <person name="Cuomo C."/>
            <person name="Troemel E."/>
            <person name="Young S.K."/>
            <person name="Zeng Q."/>
            <person name="Gargeya S."/>
            <person name="Fitzgerald M."/>
            <person name="Haas B."/>
            <person name="Abouelleil A."/>
            <person name="Alvarado L."/>
            <person name="Arachchi H.M."/>
            <person name="Berlin A."/>
            <person name="Chapman S.B."/>
            <person name="Gearin G."/>
            <person name="Goldberg J."/>
            <person name="Griggs A."/>
            <person name="Gujja S."/>
            <person name="Hansen M."/>
            <person name="Heiman D."/>
            <person name="Howarth C."/>
            <person name="Larimer J."/>
            <person name="Lui A."/>
            <person name="MacDonald P.J.P."/>
            <person name="McCowen C."/>
            <person name="Montmayeur A."/>
            <person name="Murphy C."/>
            <person name="Neiman D."/>
            <person name="Pearson M."/>
            <person name="Priest M."/>
            <person name="Roberts A."/>
            <person name="Saif S."/>
            <person name="Shea T."/>
            <person name="Sisk P."/>
            <person name="Stolte C."/>
            <person name="Sykes S."/>
            <person name="Wortman J."/>
            <person name="Nusbaum C."/>
            <person name="Birren B."/>
        </authorList>
    </citation>
    <scope>NUCLEOTIDE SEQUENCE</scope>
    <source>
        <strain evidence="1">ERTm3</strain>
    </source>
</reference>
<proteinExistence type="predicted"/>
<evidence type="ECO:0000313" key="1">
    <source>
        <dbReference type="EMBL" id="EIJ87286.1"/>
    </source>
</evidence>
<sequence>MDNNFMNSKTEESGENTSSIIMDSSSKSLMDVSWLSSLQNDQSGQTEPAPDLPLYLPGWMNIETAGKSTDIIRMRVEGVYYGFLVSKYPETLCEVEEVEDRIIHSKKFGPSPIKEECVANCASIITDVISISDSDDPLSIPQDNYKNEKEQELEMARKRLNTRMFFLWDRESAEKNIALHNIHAIKHAKNGRVSIGLIQPADILEQLTCISLRHSVSFVYLNTNTLDIALNSLEAAILRDGKEAGPALKLKKTSNPQELMEIILRSISGIGNEEIRILKAQFASVSELSEINKIESITGVKESTILKIRSIFR</sequence>
<dbReference type="InParanoid" id="I3EDI9"/>
<organism evidence="1 2">
    <name type="scientific">Nematocida parisii (strain ERTm3)</name>
    <name type="common">Nematode killer fungus</name>
    <dbReference type="NCBI Taxonomy" id="935791"/>
    <lineage>
        <taxon>Eukaryota</taxon>
        <taxon>Fungi</taxon>
        <taxon>Fungi incertae sedis</taxon>
        <taxon>Microsporidia</taxon>
        <taxon>Nematocida</taxon>
    </lineage>
</organism>